<keyword evidence="1" id="KW-0812">Transmembrane</keyword>
<dbReference type="EMBL" id="VUNG01000050">
    <property type="protein sequence ID" value="MST85755.1"/>
    <property type="molecule type" value="Genomic_DNA"/>
</dbReference>
<gene>
    <name evidence="3" type="ORF">FYJ73_13960</name>
</gene>
<dbReference type="PANTHER" id="PTHR31061">
    <property type="entry name" value="LD22376P"/>
    <property type="match status" value="1"/>
</dbReference>
<organism evidence="3 4">
    <name type="scientific">Hallella mizrahii</name>
    <dbReference type="NCBI Taxonomy" id="2606637"/>
    <lineage>
        <taxon>Bacteria</taxon>
        <taxon>Pseudomonadati</taxon>
        <taxon>Bacteroidota</taxon>
        <taxon>Bacteroidia</taxon>
        <taxon>Bacteroidales</taxon>
        <taxon>Prevotellaceae</taxon>
        <taxon>Hallella</taxon>
    </lineage>
</organism>
<evidence type="ECO:0000313" key="3">
    <source>
        <dbReference type="EMBL" id="MST85755.1"/>
    </source>
</evidence>
<feature type="transmembrane region" description="Helical" evidence="1">
    <location>
        <begin position="360"/>
        <end position="378"/>
    </location>
</feature>
<feature type="transmembrane region" description="Helical" evidence="1">
    <location>
        <begin position="271"/>
        <end position="292"/>
    </location>
</feature>
<dbReference type="Proteomes" id="UP000438914">
    <property type="component" value="Unassembled WGS sequence"/>
</dbReference>
<dbReference type="Pfam" id="PF07786">
    <property type="entry name" value="HGSNAT_cat"/>
    <property type="match status" value="1"/>
</dbReference>
<feature type="transmembrane region" description="Helical" evidence="1">
    <location>
        <begin position="149"/>
        <end position="170"/>
    </location>
</feature>
<keyword evidence="4" id="KW-1185">Reference proteome</keyword>
<dbReference type="AlphaFoldDB" id="A0A7K0KJV5"/>
<dbReference type="RefSeq" id="WP_154535355.1">
    <property type="nucleotide sequence ID" value="NZ_VUNG01000050.1"/>
</dbReference>
<feature type="domain" description="Heparan-alpha-glucosaminide N-acetyltransferase catalytic" evidence="2">
    <location>
        <begin position="10"/>
        <end position="129"/>
    </location>
</feature>
<sequence>MKQNTNAVKRLVSLDVLRGLTVMFMIFVNNGAGEEIFSTLQHSKWNGMTPCDLVFPFFLFIMGISTYLSLRKGGFRWTPQQARKTIKRTLLLFLIGLLINWFDMAMDGRPLDFAHLRIMGVMQRIAICYGATVAAVLTIHHLTHSFRGLWVLVALLLTGYSVLLLAGGGYDYNSLTNILSRVDHALLGDAHLYHKSPVDPEGLLSSLSAMTNTMIGFLVASWALRKERPELGHPHLVTLSRLLVCGAIMAFAGWLLQFGLPLNKRVWSPSYVLLTCGIAASLQGLLVGWLDIYRAQSQTTNSGSAGQPWLVKLTLWFGMNPLFLYVASEVVGILFGAIGIKDGAYSLLHAVILNGYWASVAYAALFVALHALMGWALWKKRVFIKL</sequence>
<feature type="transmembrane region" description="Helical" evidence="1">
    <location>
        <begin position="313"/>
        <end position="340"/>
    </location>
</feature>
<dbReference type="InterPro" id="IPR012429">
    <property type="entry name" value="HGSNAT_cat"/>
</dbReference>
<keyword evidence="1" id="KW-0472">Membrane</keyword>
<accession>A0A7K0KJV5</accession>
<evidence type="ECO:0000313" key="4">
    <source>
        <dbReference type="Proteomes" id="UP000438914"/>
    </source>
</evidence>
<evidence type="ECO:0000256" key="1">
    <source>
        <dbReference type="SAM" id="Phobius"/>
    </source>
</evidence>
<feature type="transmembrane region" description="Helical" evidence="1">
    <location>
        <begin position="90"/>
        <end position="106"/>
    </location>
</feature>
<feature type="transmembrane region" description="Helical" evidence="1">
    <location>
        <begin position="118"/>
        <end position="137"/>
    </location>
</feature>
<reference evidence="3 4" key="1">
    <citation type="submission" date="2019-08" db="EMBL/GenBank/DDBJ databases">
        <title>In-depth cultivation of the pig gut microbiome towards novel bacterial diversity and tailored functional studies.</title>
        <authorList>
            <person name="Wylensek D."/>
            <person name="Hitch T.C.A."/>
            <person name="Clavel T."/>
        </authorList>
    </citation>
    <scope>NUCLEOTIDE SEQUENCE [LARGE SCALE GENOMIC DNA]</scope>
    <source>
        <strain evidence="3 4">LKV-178-WT-2A</strain>
    </source>
</reference>
<feature type="transmembrane region" description="Helical" evidence="1">
    <location>
        <begin position="12"/>
        <end position="33"/>
    </location>
</feature>
<proteinExistence type="predicted"/>
<comment type="caution">
    <text evidence="3">The sequence shown here is derived from an EMBL/GenBank/DDBJ whole genome shotgun (WGS) entry which is preliminary data.</text>
</comment>
<evidence type="ECO:0000259" key="2">
    <source>
        <dbReference type="Pfam" id="PF07786"/>
    </source>
</evidence>
<dbReference type="PANTHER" id="PTHR31061:SF24">
    <property type="entry name" value="LD22376P"/>
    <property type="match status" value="1"/>
</dbReference>
<keyword evidence="1" id="KW-1133">Transmembrane helix</keyword>
<name>A0A7K0KJV5_9BACT</name>
<feature type="transmembrane region" description="Helical" evidence="1">
    <location>
        <begin position="236"/>
        <end position="259"/>
    </location>
</feature>
<feature type="transmembrane region" description="Helical" evidence="1">
    <location>
        <begin position="203"/>
        <end position="224"/>
    </location>
</feature>
<feature type="transmembrane region" description="Helical" evidence="1">
    <location>
        <begin position="53"/>
        <end position="70"/>
    </location>
</feature>
<protein>
    <submittedName>
        <fullName evidence="3">DUF1624 domain-containing protein</fullName>
    </submittedName>
</protein>